<dbReference type="EMBL" id="BARS01011956">
    <property type="protein sequence ID" value="GAF95579.1"/>
    <property type="molecule type" value="Genomic_DNA"/>
</dbReference>
<reference evidence="1" key="1">
    <citation type="journal article" date="2014" name="Front. Microbiol.">
        <title>High frequency of phylogenetically diverse reductive dehalogenase-homologous genes in deep subseafloor sedimentary metagenomes.</title>
        <authorList>
            <person name="Kawai M."/>
            <person name="Futagami T."/>
            <person name="Toyoda A."/>
            <person name="Takaki Y."/>
            <person name="Nishi S."/>
            <person name="Hori S."/>
            <person name="Arai W."/>
            <person name="Tsubouchi T."/>
            <person name="Morono Y."/>
            <person name="Uchiyama I."/>
            <person name="Ito T."/>
            <person name="Fujiyama A."/>
            <person name="Inagaki F."/>
            <person name="Takami H."/>
        </authorList>
    </citation>
    <scope>NUCLEOTIDE SEQUENCE</scope>
    <source>
        <strain evidence="1">Expedition CK06-06</strain>
    </source>
</reference>
<organism evidence="1">
    <name type="scientific">marine sediment metagenome</name>
    <dbReference type="NCBI Taxonomy" id="412755"/>
    <lineage>
        <taxon>unclassified sequences</taxon>
        <taxon>metagenomes</taxon>
        <taxon>ecological metagenomes</taxon>
    </lineage>
</organism>
<feature type="non-terminal residue" evidence="1">
    <location>
        <position position="55"/>
    </location>
</feature>
<evidence type="ECO:0000313" key="1">
    <source>
        <dbReference type="EMBL" id="GAF95579.1"/>
    </source>
</evidence>
<name>X0TQQ6_9ZZZZ</name>
<gene>
    <name evidence="1" type="ORF">S01H1_21535</name>
</gene>
<accession>X0TQQ6</accession>
<dbReference type="AlphaFoldDB" id="X0TQQ6"/>
<comment type="caution">
    <text evidence="1">The sequence shown here is derived from an EMBL/GenBank/DDBJ whole genome shotgun (WGS) entry which is preliminary data.</text>
</comment>
<protein>
    <submittedName>
        <fullName evidence="1">Uncharacterized protein</fullName>
    </submittedName>
</protein>
<proteinExistence type="predicted"/>
<sequence length="55" mass="6656">MSVFEVESWLVAEGKDEAHQKALRGWLKWVKNHRELFKEWKSVRYFYKKVAGKNS</sequence>